<dbReference type="Pfam" id="PF00578">
    <property type="entry name" value="AhpC-TSA"/>
    <property type="match status" value="1"/>
</dbReference>
<keyword evidence="5" id="KW-0175">Coiled coil</keyword>
<dbReference type="PANTHER" id="PTHR42852">
    <property type="entry name" value="THIOL:DISULFIDE INTERCHANGE PROTEIN DSBE"/>
    <property type="match status" value="1"/>
</dbReference>
<dbReference type="PANTHER" id="PTHR42852:SF6">
    <property type="entry name" value="THIOL:DISULFIDE INTERCHANGE PROTEIN DSBE"/>
    <property type="match status" value="1"/>
</dbReference>
<proteinExistence type="predicted"/>
<dbReference type="PROSITE" id="PS51352">
    <property type="entry name" value="THIOREDOXIN_2"/>
    <property type="match status" value="1"/>
</dbReference>
<evidence type="ECO:0000259" key="6">
    <source>
        <dbReference type="PROSITE" id="PS51352"/>
    </source>
</evidence>
<evidence type="ECO:0000256" key="4">
    <source>
        <dbReference type="ARBA" id="ARBA00023284"/>
    </source>
</evidence>
<name>A0ABT8CRB9_9FLAO</name>
<dbReference type="InterPro" id="IPR017937">
    <property type="entry name" value="Thioredoxin_CS"/>
</dbReference>
<comment type="caution">
    <text evidence="7">The sequence shown here is derived from an EMBL/GenBank/DDBJ whole genome shotgun (WGS) entry which is preliminary data.</text>
</comment>
<evidence type="ECO:0000256" key="5">
    <source>
        <dbReference type="SAM" id="Coils"/>
    </source>
</evidence>
<sequence>MKKLFVFAIAAIAFTSCNKEESYTINGKVTGFEDGTKVYISSQDENANFGLAKIDSTEIKDGKFVMKGAAKEMDLKFIEIGGTQEFVVPFIYENGTITFDYNKEKPEDAKVTGTKNNDYLANYNVEAFKVQKELRDFQTNNMAKIQQAQMSNDEAAMEALMNDYEKISDKLKVQSQDFVKKHKDAFISLILLEQLSQSKTITTAELETYFKALDKDLQETARGKKLAEKMKELGLVEIGKVAPDFSAPNPEGKTVSLKESLGKVTIIDFWASWCGPCRQENPNVVKLYNQYKDQGLAIIGVSLDKDADAWKKAIADDQLAWTQISNVKFWQDPIAKQYGISSIPATFILDSKGVIVAKDLRGAELEAKVAELLK</sequence>
<dbReference type="Proteomes" id="UP001242368">
    <property type="component" value="Unassembled WGS sequence"/>
</dbReference>
<evidence type="ECO:0000256" key="1">
    <source>
        <dbReference type="ARBA" id="ARBA00004196"/>
    </source>
</evidence>
<accession>A0ABT8CRB9</accession>
<dbReference type="InterPro" id="IPR000866">
    <property type="entry name" value="AhpC/TSA"/>
</dbReference>
<dbReference type="Gene3D" id="3.40.30.10">
    <property type="entry name" value="Glutaredoxin"/>
    <property type="match status" value="1"/>
</dbReference>
<dbReference type="PROSITE" id="PS00194">
    <property type="entry name" value="THIOREDOXIN_1"/>
    <property type="match status" value="1"/>
</dbReference>
<feature type="domain" description="Thioredoxin" evidence="6">
    <location>
        <begin position="236"/>
        <end position="374"/>
    </location>
</feature>
<evidence type="ECO:0000256" key="3">
    <source>
        <dbReference type="ARBA" id="ARBA00023157"/>
    </source>
</evidence>
<reference evidence="8" key="1">
    <citation type="journal article" date="2019" name="Int. J. Syst. Evol. Microbiol.">
        <title>The Global Catalogue of Microorganisms (GCM) 10K type strain sequencing project: providing services to taxonomists for standard genome sequencing and annotation.</title>
        <authorList>
            <consortium name="The Broad Institute Genomics Platform"/>
            <consortium name="The Broad Institute Genome Sequencing Center for Infectious Disease"/>
            <person name="Wu L."/>
            <person name="Ma J."/>
        </authorList>
    </citation>
    <scope>NUCLEOTIDE SEQUENCE [LARGE SCALE GENOMIC DNA]</scope>
    <source>
        <strain evidence="8">CECT 7184</strain>
    </source>
</reference>
<evidence type="ECO:0000313" key="7">
    <source>
        <dbReference type="EMBL" id="MDN3706910.1"/>
    </source>
</evidence>
<evidence type="ECO:0000313" key="8">
    <source>
        <dbReference type="Proteomes" id="UP001242368"/>
    </source>
</evidence>
<keyword evidence="4" id="KW-0676">Redox-active center</keyword>
<dbReference type="InterPro" id="IPR025380">
    <property type="entry name" value="DUF4369"/>
</dbReference>
<evidence type="ECO:0000256" key="2">
    <source>
        <dbReference type="ARBA" id="ARBA00022748"/>
    </source>
</evidence>
<dbReference type="EMBL" id="JAUFQU010000001">
    <property type="protein sequence ID" value="MDN3706910.1"/>
    <property type="molecule type" value="Genomic_DNA"/>
</dbReference>
<dbReference type="Pfam" id="PF14289">
    <property type="entry name" value="DUF4369"/>
    <property type="match status" value="1"/>
</dbReference>
<dbReference type="InterPro" id="IPR013766">
    <property type="entry name" value="Thioredoxin_domain"/>
</dbReference>
<dbReference type="SUPFAM" id="SSF52833">
    <property type="entry name" value="Thioredoxin-like"/>
    <property type="match status" value="1"/>
</dbReference>
<dbReference type="InterPro" id="IPR050553">
    <property type="entry name" value="Thioredoxin_ResA/DsbE_sf"/>
</dbReference>
<dbReference type="CDD" id="cd02966">
    <property type="entry name" value="TlpA_like_family"/>
    <property type="match status" value="1"/>
</dbReference>
<dbReference type="RefSeq" id="WP_290362961.1">
    <property type="nucleotide sequence ID" value="NZ_JAUFQU010000001.1"/>
</dbReference>
<gene>
    <name evidence="7" type="ORF">QW060_07160</name>
</gene>
<dbReference type="InterPro" id="IPR036249">
    <property type="entry name" value="Thioredoxin-like_sf"/>
</dbReference>
<feature type="coiled-coil region" evidence="5">
    <location>
        <begin position="150"/>
        <end position="177"/>
    </location>
</feature>
<keyword evidence="2" id="KW-0201">Cytochrome c-type biogenesis</keyword>
<dbReference type="PROSITE" id="PS51257">
    <property type="entry name" value="PROKAR_LIPOPROTEIN"/>
    <property type="match status" value="1"/>
</dbReference>
<organism evidence="7 8">
    <name type="scientific">Paenimyroides ceti</name>
    <dbReference type="NCBI Taxonomy" id="395087"/>
    <lineage>
        <taxon>Bacteria</taxon>
        <taxon>Pseudomonadati</taxon>
        <taxon>Bacteroidota</taxon>
        <taxon>Flavobacteriia</taxon>
        <taxon>Flavobacteriales</taxon>
        <taxon>Flavobacteriaceae</taxon>
        <taxon>Paenimyroides</taxon>
    </lineage>
</organism>
<protein>
    <submittedName>
        <fullName evidence="7">TlpA disulfide reductase family protein</fullName>
    </submittedName>
</protein>
<keyword evidence="3" id="KW-1015">Disulfide bond</keyword>
<keyword evidence="8" id="KW-1185">Reference proteome</keyword>
<comment type="subcellular location">
    <subcellularLocation>
        <location evidence="1">Cell envelope</location>
    </subcellularLocation>
</comment>